<feature type="domain" description="Siphovirus-type tail component RIFT-related" evidence="1">
    <location>
        <begin position="49"/>
        <end position="131"/>
    </location>
</feature>
<dbReference type="KEGG" id="lsw:GTO87_03015"/>
<accession>A0A7H9EJN5</accession>
<proteinExistence type="predicted"/>
<organism evidence="2 3">
    <name type="scientific">Ligilactobacillus saerimneri</name>
    <dbReference type="NCBI Taxonomy" id="228229"/>
    <lineage>
        <taxon>Bacteria</taxon>
        <taxon>Bacillati</taxon>
        <taxon>Bacillota</taxon>
        <taxon>Bacilli</taxon>
        <taxon>Lactobacillales</taxon>
        <taxon>Lactobacillaceae</taxon>
        <taxon>Ligilactobacillus</taxon>
    </lineage>
</organism>
<name>A0A7H9EJN5_9LACO</name>
<dbReference type="RefSeq" id="WP_180849476.1">
    <property type="nucleotide sequence ID" value="NZ_CP047418.1"/>
</dbReference>
<evidence type="ECO:0000259" key="1">
    <source>
        <dbReference type="Pfam" id="PF05709"/>
    </source>
</evidence>
<evidence type="ECO:0000313" key="3">
    <source>
        <dbReference type="Proteomes" id="UP000510886"/>
    </source>
</evidence>
<dbReference type="EMBL" id="CP047418">
    <property type="protein sequence ID" value="QLL77659.1"/>
    <property type="molecule type" value="Genomic_DNA"/>
</dbReference>
<dbReference type="Proteomes" id="UP000510886">
    <property type="component" value="Chromosome"/>
</dbReference>
<dbReference type="AlphaFoldDB" id="A0A7H9EJN5"/>
<sequence>MEFRFIQFAGKQSLADYKLGISEANIGYPNKAKNRVKIPNTNIYYDYAQVYGDLYEERELSYTFLIMKQDAMTEREMESMKAEVANWLVPGYQHKLIDSAVPNYYFLAEVQSAPEWEQVDNGYGTFKVKFTAYPYKIRIKDEFDDDWDTFEFETDVAQNLGITVNGVQQVDIYNAGLANVYPELVVTGGDIQVMANGVTNTYRPGTHSNNLLQLIKGNNNVVLYGNGRIEFHFHKEVL</sequence>
<reference evidence="2 3" key="1">
    <citation type="submission" date="2020-01" db="EMBL/GenBank/DDBJ databases">
        <title>Complete and circular genome sequences of six lactobacillus isolates from horses.</title>
        <authorList>
            <person name="Hassan H.M."/>
        </authorList>
    </citation>
    <scope>NUCLEOTIDE SEQUENCE [LARGE SCALE GENOMIC DNA]</scope>
    <source>
        <strain evidence="2 3">1A</strain>
    </source>
</reference>
<dbReference type="InterPro" id="IPR008841">
    <property type="entry name" value="Siphovirus-type_tail_N"/>
</dbReference>
<dbReference type="Gene3D" id="2.40.30.200">
    <property type="match status" value="1"/>
</dbReference>
<dbReference type="Pfam" id="PF05709">
    <property type="entry name" value="Sipho_tail"/>
    <property type="match status" value="1"/>
</dbReference>
<gene>
    <name evidence="2" type="ORF">GTO87_03015</name>
</gene>
<protein>
    <recommendedName>
        <fullName evidence="1">Siphovirus-type tail component RIFT-related domain-containing protein</fullName>
    </recommendedName>
</protein>
<evidence type="ECO:0000313" key="2">
    <source>
        <dbReference type="EMBL" id="QLL77659.1"/>
    </source>
</evidence>